<dbReference type="PANTHER" id="PTHR40111:SF1">
    <property type="entry name" value="CEPHALOSPORIN-C DEACETYLASE"/>
    <property type="match status" value="1"/>
</dbReference>
<feature type="non-terminal residue" evidence="2">
    <location>
        <position position="202"/>
    </location>
</feature>
<dbReference type="InterPro" id="IPR029058">
    <property type="entry name" value="AB_hydrolase_fold"/>
</dbReference>
<dbReference type="GO" id="GO:0052689">
    <property type="term" value="F:carboxylic ester hydrolase activity"/>
    <property type="evidence" value="ECO:0007669"/>
    <property type="project" value="TreeGrafter"/>
</dbReference>
<evidence type="ECO:0000313" key="2">
    <source>
        <dbReference type="EMBL" id="GAI96011.1"/>
    </source>
</evidence>
<protein>
    <recommendedName>
        <fullName evidence="1">Acetyl xylan esterase domain-containing protein</fullName>
    </recommendedName>
</protein>
<evidence type="ECO:0000259" key="1">
    <source>
        <dbReference type="Pfam" id="PF05448"/>
    </source>
</evidence>
<name>X1TXD3_9ZZZZ</name>
<proteinExistence type="predicted"/>
<sequence>MNGSRVYGWLHLPEGNGPFPTVLSIPGSGIGRTGRFAGFTEAGIAVLAIEVHGLEPKEQEIIGAAQWIRPVTDETEYFAKLQNGILAGYHSFGIEDPYRYYHRRTLQSAMRALDYLYTRKDVDPRKIIVFGGSQGGGLSLLTAAIDKRVDAVVATVPAFCNNASRKDSHIPQVSRTMSYFDAALAAELIEVPALIGVGFIDG</sequence>
<dbReference type="SUPFAM" id="SSF53474">
    <property type="entry name" value="alpha/beta-Hydrolases"/>
    <property type="match status" value="1"/>
</dbReference>
<feature type="domain" description="Acetyl xylan esterase" evidence="1">
    <location>
        <begin position="2"/>
        <end position="161"/>
    </location>
</feature>
<dbReference type="AlphaFoldDB" id="X1TXD3"/>
<gene>
    <name evidence="2" type="ORF">S12H4_40800</name>
</gene>
<dbReference type="Pfam" id="PF05448">
    <property type="entry name" value="AXE1"/>
    <property type="match status" value="1"/>
</dbReference>
<dbReference type="PANTHER" id="PTHR40111">
    <property type="entry name" value="CEPHALOSPORIN-C DEACETYLASE"/>
    <property type="match status" value="1"/>
</dbReference>
<dbReference type="InterPro" id="IPR039069">
    <property type="entry name" value="CE7"/>
</dbReference>
<dbReference type="InterPro" id="IPR008391">
    <property type="entry name" value="AXE1_dom"/>
</dbReference>
<organism evidence="2">
    <name type="scientific">marine sediment metagenome</name>
    <dbReference type="NCBI Taxonomy" id="412755"/>
    <lineage>
        <taxon>unclassified sequences</taxon>
        <taxon>metagenomes</taxon>
        <taxon>ecological metagenomes</taxon>
    </lineage>
</organism>
<dbReference type="GO" id="GO:0005976">
    <property type="term" value="P:polysaccharide metabolic process"/>
    <property type="evidence" value="ECO:0007669"/>
    <property type="project" value="TreeGrafter"/>
</dbReference>
<accession>X1TXD3</accession>
<comment type="caution">
    <text evidence="2">The sequence shown here is derived from an EMBL/GenBank/DDBJ whole genome shotgun (WGS) entry which is preliminary data.</text>
</comment>
<reference evidence="2" key="1">
    <citation type="journal article" date="2014" name="Front. Microbiol.">
        <title>High frequency of phylogenetically diverse reductive dehalogenase-homologous genes in deep subseafloor sedimentary metagenomes.</title>
        <authorList>
            <person name="Kawai M."/>
            <person name="Futagami T."/>
            <person name="Toyoda A."/>
            <person name="Takaki Y."/>
            <person name="Nishi S."/>
            <person name="Hori S."/>
            <person name="Arai W."/>
            <person name="Tsubouchi T."/>
            <person name="Morono Y."/>
            <person name="Uchiyama I."/>
            <person name="Ito T."/>
            <person name="Fujiyama A."/>
            <person name="Inagaki F."/>
            <person name="Takami H."/>
        </authorList>
    </citation>
    <scope>NUCLEOTIDE SEQUENCE</scope>
    <source>
        <strain evidence="2">Expedition CK06-06</strain>
    </source>
</reference>
<dbReference type="Gene3D" id="3.40.50.1820">
    <property type="entry name" value="alpha/beta hydrolase"/>
    <property type="match status" value="1"/>
</dbReference>
<dbReference type="EMBL" id="BARW01024798">
    <property type="protein sequence ID" value="GAI96011.1"/>
    <property type="molecule type" value="Genomic_DNA"/>
</dbReference>